<dbReference type="Pfam" id="PF03235">
    <property type="entry name" value="GmrSD_N"/>
    <property type="match status" value="1"/>
</dbReference>
<proteinExistence type="predicted"/>
<dbReference type="Proteomes" id="UP000320209">
    <property type="component" value="Unassembled WGS sequence"/>
</dbReference>
<feature type="domain" description="GmrSD restriction endonucleases N-terminal" evidence="2">
    <location>
        <begin position="311"/>
        <end position="523"/>
    </location>
</feature>
<evidence type="ECO:0000256" key="1">
    <source>
        <dbReference type="SAM" id="MobiDB-lite"/>
    </source>
</evidence>
<dbReference type="InterPro" id="IPR004919">
    <property type="entry name" value="GmrSD_N"/>
</dbReference>
<evidence type="ECO:0000313" key="3">
    <source>
        <dbReference type="EMBL" id="TQL70282.1"/>
    </source>
</evidence>
<dbReference type="EMBL" id="VFOV01000001">
    <property type="protein sequence ID" value="TQL70282.1"/>
    <property type="molecule type" value="Genomic_DNA"/>
</dbReference>
<name>A0A543ACH8_9ACTN</name>
<reference evidence="3 4" key="1">
    <citation type="submission" date="2019-06" db="EMBL/GenBank/DDBJ databases">
        <title>Sequencing the genomes of 1000 actinobacteria strains.</title>
        <authorList>
            <person name="Klenk H.-P."/>
        </authorList>
    </citation>
    <scope>NUCLEOTIDE SEQUENCE [LARGE SCALE GENOMIC DNA]</scope>
    <source>
        <strain evidence="3 4">DSM 25218</strain>
    </source>
</reference>
<dbReference type="PANTHER" id="PTHR39639">
    <property type="entry name" value="CHROMOSOME 16, WHOLE GENOME SHOTGUN SEQUENCE"/>
    <property type="match status" value="1"/>
</dbReference>
<protein>
    <submittedName>
        <fullName evidence="3">Uncharacterized protein DUF262</fullName>
    </submittedName>
</protein>
<accession>A0A543ACH8</accession>
<evidence type="ECO:0000259" key="2">
    <source>
        <dbReference type="Pfam" id="PF03235"/>
    </source>
</evidence>
<dbReference type="PANTHER" id="PTHR39639:SF1">
    <property type="entry name" value="DUF262 DOMAIN-CONTAINING PROTEIN"/>
    <property type="match status" value="1"/>
</dbReference>
<dbReference type="AlphaFoldDB" id="A0A543ACH8"/>
<evidence type="ECO:0000313" key="4">
    <source>
        <dbReference type="Proteomes" id="UP000320209"/>
    </source>
</evidence>
<sequence>MKPRTVSAVRTSIETVTTPPDFRPAHNKLEAVTRISGVTGAPPETLGPGGKERRAALANLADGLGLDLAPNLSKVELGEALGARLGFTWDSACWSAGNTITLTGLNRILEAAERFFPVPGARSPNEHSHGGAEVLTGDNSTQSDLDEARQEVQVAIAESLANLSQHEVAPPDVPMDWEPFKADPPVDLQSDVWMMRIASLQGWLRFRSPLVMTSPESFWDSLLSELDVGADGISAGLLTLEALDHLRIRAEHAVMHADAFVAEVQAADGETAGPSRAWGEAWDEVDELDEQQTAEPLVATTNVWPIYLFSKKAEKGGLNLTPSYQRSDVWPLADRQLLIQSILRGVPLPSVILLKPETPGLPHEVVDGKQRLTSILRFIGQHPVALDKVREADEQFPEDKFDKLFHEDYPKFRKTWKARFGEELTVTREGDYYFPFKLPVSTTGLPENLQPLLGKYYTQIRESVIPIAGGDLRVDELFEDAVEYKIPVIEYQQATQRQIHDVFRLYNKQGKHLNAEEIRNAIYHELGLTRGILVAAGDADDKDPFATIAPFLSDIRSEVDRLGENLKKYGIGTSRYRRTKLLSWMIALLAFDTRDSSGKVRMLSTAGHINALFDRVKRSKSDLLQRESAIRDVTGLVARAVDIHLGELAWHGAFPVGQEPGTPPKKKAWQDLQLVGTVVGVALAVAVHGDAVESHIEDAGEFLEERSASLDWWRPSKTQTATQWKYIARLATDVATALGVDPATADKELERRFGGSGAGALFLLAEGLPAGRVS</sequence>
<comment type="caution">
    <text evidence="3">The sequence shown here is derived from an EMBL/GenBank/DDBJ whole genome shotgun (WGS) entry which is preliminary data.</text>
</comment>
<organism evidence="3 4">
    <name type="scientific">Nocardioides albertanoniae</name>
    <dbReference type="NCBI Taxonomy" id="1175486"/>
    <lineage>
        <taxon>Bacteria</taxon>
        <taxon>Bacillati</taxon>
        <taxon>Actinomycetota</taxon>
        <taxon>Actinomycetes</taxon>
        <taxon>Propionibacteriales</taxon>
        <taxon>Nocardioidaceae</taxon>
        <taxon>Nocardioides</taxon>
    </lineage>
</organism>
<feature type="region of interest" description="Disordered" evidence="1">
    <location>
        <begin position="119"/>
        <end position="148"/>
    </location>
</feature>
<gene>
    <name evidence="3" type="ORF">FB381_4212</name>
</gene>
<keyword evidence="4" id="KW-1185">Reference proteome</keyword>